<dbReference type="EMBL" id="LAZR01002298">
    <property type="protein sequence ID" value="KKN31847.1"/>
    <property type="molecule type" value="Genomic_DNA"/>
</dbReference>
<accession>A0A0F9Q4I6</accession>
<organism evidence="1">
    <name type="scientific">marine sediment metagenome</name>
    <dbReference type="NCBI Taxonomy" id="412755"/>
    <lineage>
        <taxon>unclassified sequences</taxon>
        <taxon>metagenomes</taxon>
        <taxon>ecological metagenomes</taxon>
    </lineage>
</organism>
<sequence>MNDDSKTTSVIEQTEDAGVSCFCCANYTDCGVEMELLVEKYGGHPLDLMKITCGQWSVHAWFLQ</sequence>
<dbReference type="AlphaFoldDB" id="A0A0F9Q4I6"/>
<protein>
    <submittedName>
        <fullName evidence="1">Uncharacterized protein</fullName>
    </submittedName>
</protein>
<gene>
    <name evidence="1" type="ORF">LCGC14_0819710</name>
</gene>
<evidence type="ECO:0000313" key="1">
    <source>
        <dbReference type="EMBL" id="KKN31847.1"/>
    </source>
</evidence>
<reference evidence="1" key="1">
    <citation type="journal article" date="2015" name="Nature">
        <title>Complex archaea that bridge the gap between prokaryotes and eukaryotes.</title>
        <authorList>
            <person name="Spang A."/>
            <person name="Saw J.H."/>
            <person name="Jorgensen S.L."/>
            <person name="Zaremba-Niedzwiedzka K."/>
            <person name="Martijn J."/>
            <person name="Lind A.E."/>
            <person name="van Eijk R."/>
            <person name="Schleper C."/>
            <person name="Guy L."/>
            <person name="Ettema T.J."/>
        </authorList>
    </citation>
    <scope>NUCLEOTIDE SEQUENCE</scope>
</reference>
<proteinExistence type="predicted"/>
<name>A0A0F9Q4I6_9ZZZZ</name>
<comment type="caution">
    <text evidence="1">The sequence shown here is derived from an EMBL/GenBank/DDBJ whole genome shotgun (WGS) entry which is preliminary data.</text>
</comment>